<feature type="transmembrane region" description="Helical" evidence="8">
    <location>
        <begin position="309"/>
        <end position="337"/>
    </location>
</feature>
<dbReference type="InterPro" id="IPR038377">
    <property type="entry name" value="Na/Glc_symporter_sf"/>
</dbReference>
<evidence type="ECO:0000256" key="1">
    <source>
        <dbReference type="ARBA" id="ARBA00004141"/>
    </source>
</evidence>
<gene>
    <name evidence="9" type="ORF">GTP44_14960</name>
</gene>
<dbReference type="PANTHER" id="PTHR48086:SF7">
    <property type="entry name" value="SODIUM-SOLUTE SYMPORTER-RELATED"/>
    <property type="match status" value="1"/>
</dbReference>
<feature type="transmembrane region" description="Helical" evidence="8">
    <location>
        <begin position="153"/>
        <end position="175"/>
    </location>
</feature>
<evidence type="ECO:0000256" key="7">
    <source>
        <dbReference type="RuleBase" id="RU362091"/>
    </source>
</evidence>
<evidence type="ECO:0000313" key="10">
    <source>
        <dbReference type="Proteomes" id="UP000474565"/>
    </source>
</evidence>
<evidence type="ECO:0000256" key="3">
    <source>
        <dbReference type="ARBA" id="ARBA00022448"/>
    </source>
</evidence>
<feature type="transmembrane region" description="Helical" evidence="8">
    <location>
        <begin position="358"/>
        <end position="380"/>
    </location>
</feature>
<dbReference type="AlphaFoldDB" id="A0A6L8MMW1"/>
<dbReference type="EMBL" id="WWCP01000017">
    <property type="protein sequence ID" value="MYM83252.1"/>
    <property type="molecule type" value="Genomic_DNA"/>
</dbReference>
<evidence type="ECO:0000256" key="8">
    <source>
        <dbReference type="SAM" id="Phobius"/>
    </source>
</evidence>
<evidence type="ECO:0000256" key="4">
    <source>
        <dbReference type="ARBA" id="ARBA00022692"/>
    </source>
</evidence>
<keyword evidence="5 8" id="KW-1133">Transmembrane helix</keyword>
<evidence type="ECO:0000256" key="5">
    <source>
        <dbReference type="ARBA" id="ARBA00022989"/>
    </source>
</evidence>
<dbReference type="Gene3D" id="1.20.1730.10">
    <property type="entry name" value="Sodium/glucose cotransporter"/>
    <property type="match status" value="1"/>
</dbReference>
<feature type="transmembrane region" description="Helical" evidence="8">
    <location>
        <begin position="122"/>
        <end position="141"/>
    </location>
</feature>
<dbReference type="InterPro" id="IPR050277">
    <property type="entry name" value="Sodium:Solute_Symporter"/>
</dbReference>
<sequence>MSTFGPADTLIIIAMVVFYIALTAWLTARSRSKSSSEFMVGARSMPALVVGILMVSEFVGAKSTIGTAQGAFESGMAASWAVLSTAIGFPLFGMLLARKLYNSGEYTISGAIFQRYGRSTQLIVSLIMIYALLLVNIGNYLSGAAAIATVLHISLPLAALLIAVVSTFYFALGGMKSLAYVNIWHSALKYLGVLIVLAVALSMTGGVEPIRAALPAAYFTWDGTLGASTIVAFFIGNVGAIFSTQYIIQAISSTRSANGARNATFIAGALAIPLGLALGLIGVAARYLYPDMQSLYALPIFLQSMNVFLAGLVTVSLVAAIFAGVSTVALAIASLVVRDFYVPFYQPSAEREFRVTRWLALATGLVPLVFAWLAPGLLQLSFFTRALRLSISVVALIGLYLPLFGCNRGATAGLLAATVTTTVWYLLGDPCDIDNMYIALVTPAIVILVDRLLGWSRNPR</sequence>
<feature type="transmembrane region" description="Helical" evidence="8">
    <location>
        <begin position="40"/>
        <end position="60"/>
    </location>
</feature>
<dbReference type="GO" id="GO:0022857">
    <property type="term" value="F:transmembrane transporter activity"/>
    <property type="evidence" value="ECO:0007669"/>
    <property type="project" value="InterPro"/>
</dbReference>
<comment type="caution">
    <text evidence="9">The sequence shown here is derived from an EMBL/GenBank/DDBJ whole genome shotgun (WGS) entry which is preliminary data.</text>
</comment>
<feature type="transmembrane region" description="Helical" evidence="8">
    <location>
        <begin position="263"/>
        <end position="289"/>
    </location>
</feature>
<evidence type="ECO:0000313" key="9">
    <source>
        <dbReference type="EMBL" id="MYM83252.1"/>
    </source>
</evidence>
<dbReference type="InterPro" id="IPR001734">
    <property type="entry name" value="Na/solute_symporter"/>
</dbReference>
<keyword evidence="6 8" id="KW-0472">Membrane</keyword>
<dbReference type="CDD" id="cd10322">
    <property type="entry name" value="SLC5sbd"/>
    <property type="match status" value="1"/>
</dbReference>
<feature type="transmembrane region" description="Helical" evidence="8">
    <location>
        <begin position="187"/>
        <end position="207"/>
    </location>
</feature>
<feature type="transmembrane region" description="Helical" evidence="8">
    <location>
        <begin position="386"/>
        <end position="403"/>
    </location>
</feature>
<accession>A0A6L8MMW1</accession>
<feature type="transmembrane region" description="Helical" evidence="8">
    <location>
        <begin position="433"/>
        <end position="453"/>
    </location>
</feature>
<keyword evidence="4 8" id="KW-0812">Transmembrane</keyword>
<dbReference type="RefSeq" id="WP_161020052.1">
    <property type="nucleotide sequence ID" value="NZ_WWCP01000017.1"/>
</dbReference>
<feature type="transmembrane region" description="Helical" evidence="8">
    <location>
        <begin position="227"/>
        <end position="251"/>
    </location>
</feature>
<feature type="transmembrane region" description="Helical" evidence="8">
    <location>
        <begin position="80"/>
        <end position="101"/>
    </location>
</feature>
<name>A0A6L8MMW1_9BURK</name>
<evidence type="ECO:0000256" key="2">
    <source>
        <dbReference type="ARBA" id="ARBA00006434"/>
    </source>
</evidence>
<dbReference type="PROSITE" id="PS50283">
    <property type="entry name" value="NA_SOLUT_SYMP_3"/>
    <property type="match status" value="1"/>
</dbReference>
<protein>
    <submittedName>
        <fullName evidence="9">Sodium:solute symporter family protein</fullName>
    </submittedName>
</protein>
<comment type="similarity">
    <text evidence="2 7">Belongs to the sodium:solute symporter (SSF) (TC 2.A.21) family.</text>
</comment>
<dbReference type="PANTHER" id="PTHR48086">
    <property type="entry name" value="SODIUM/PROLINE SYMPORTER-RELATED"/>
    <property type="match status" value="1"/>
</dbReference>
<proteinExistence type="inferred from homology"/>
<dbReference type="Proteomes" id="UP000474565">
    <property type="component" value="Unassembled WGS sequence"/>
</dbReference>
<comment type="subcellular location">
    <subcellularLocation>
        <location evidence="1">Membrane</location>
        <topology evidence="1">Multi-pass membrane protein</topology>
    </subcellularLocation>
</comment>
<dbReference type="Pfam" id="PF00474">
    <property type="entry name" value="SSF"/>
    <property type="match status" value="1"/>
</dbReference>
<reference evidence="9 10" key="1">
    <citation type="submission" date="2019-12" db="EMBL/GenBank/DDBJ databases">
        <title>Novel species isolated from a subtropical stream in China.</title>
        <authorList>
            <person name="Lu H."/>
        </authorList>
    </citation>
    <scope>NUCLEOTIDE SEQUENCE [LARGE SCALE GENOMIC DNA]</scope>
    <source>
        <strain evidence="9 10">FT50W</strain>
    </source>
</reference>
<feature type="transmembrane region" description="Helical" evidence="8">
    <location>
        <begin position="6"/>
        <end position="28"/>
    </location>
</feature>
<evidence type="ECO:0000256" key="6">
    <source>
        <dbReference type="ARBA" id="ARBA00023136"/>
    </source>
</evidence>
<keyword evidence="3" id="KW-0813">Transport</keyword>
<organism evidence="9 10">
    <name type="scientific">Duganella lactea</name>
    <dbReference type="NCBI Taxonomy" id="2692173"/>
    <lineage>
        <taxon>Bacteria</taxon>
        <taxon>Pseudomonadati</taxon>
        <taxon>Pseudomonadota</taxon>
        <taxon>Betaproteobacteria</taxon>
        <taxon>Burkholderiales</taxon>
        <taxon>Oxalobacteraceae</taxon>
        <taxon>Telluria group</taxon>
        <taxon>Duganella</taxon>
    </lineage>
</organism>
<dbReference type="GO" id="GO:0005886">
    <property type="term" value="C:plasma membrane"/>
    <property type="evidence" value="ECO:0007669"/>
    <property type="project" value="TreeGrafter"/>
</dbReference>
<feature type="transmembrane region" description="Helical" evidence="8">
    <location>
        <begin position="410"/>
        <end position="427"/>
    </location>
</feature>